<dbReference type="PROSITE" id="PS51257">
    <property type="entry name" value="PROKAR_LIPOPROTEIN"/>
    <property type="match status" value="1"/>
</dbReference>
<dbReference type="EMBL" id="QGHD01000016">
    <property type="protein sequence ID" value="PWK96670.1"/>
    <property type="molecule type" value="Genomic_DNA"/>
</dbReference>
<dbReference type="InterPro" id="IPR005586">
    <property type="entry name" value="ABC_trans_aux"/>
</dbReference>
<evidence type="ECO:0000259" key="2">
    <source>
        <dbReference type="Pfam" id="PF03886"/>
    </source>
</evidence>
<keyword evidence="1" id="KW-0732">Signal</keyword>
<organism evidence="3 4">
    <name type="scientific">Hallerella porci</name>
    <dbReference type="NCBI Taxonomy" id="1945871"/>
    <lineage>
        <taxon>Bacteria</taxon>
        <taxon>Pseudomonadati</taxon>
        <taxon>Fibrobacterota</taxon>
        <taxon>Fibrobacteria</taxon>
        <taxon>Fibrobacterales</taxon>
        <taxon>Fibrobacteraceae</taxon>
        <taxon>Hallerella</taxon>
    </lineage>
</organism>
<gene>
    <name evidence="3" type="ORF">B0H50_11655</name>
</gene>
<protein>
    <submittedName>
        <fullName evidence="3">ABC-type uncharacterized transport system auxiliary subunit</fullName>
    </submittedName>
</protein>
<feature type="signal peptide" evidence="1">
    <location>
        <begin position="1"/>
        <end position="17"/>
    </location>
</feature>
<evidence type="ECO:0000256" key="1">
    <source>
        <dbReference type="SAM" id="SignalP"/>
    </source>
</evidence>
<feature type="domain" description="ABC-type transport auxiliary lipoprotein component" evidence="2">
    <location>
        <begin position="29"/>
        <end position="186"/>
    </location>
</feature>
<name>A0ABX5LMY9_9BACT</name>
<evidence type="ECO:0000313" key="3">
    <source>
        <dbReference type="EMBL" id="PWK96670.1"/>
    </source>
</evidence>
<dbReference type="Proteomes" id="UP000245523">
    <property type="component" value="Unassembled WGS sequence"/>
</dbReference>
<reference evidence="3 4" key="1">
    <citation type="submission" date="2018-05" db="EMBL/GenBank/DDBJ databases">
        <title>Animal gut microbial communities from fecal samples from Wisconsin, USA.</title>
        <authorList>
            <person name="Neumann A."/>
        </authorList>
    </citation>
    <scope>NUCLEOTIDE SEQUENCE [LARGE SCALE GENOMIC DNA]</scope>
    <source>
        <strain evidence="3 4">UWS4</strain>
    </source>
</reference>
<dbReference type="SUPFAM" id="SSF159594">
    <property type="entry name" value="XCC0632-like"/>
    <property type="match status" value="1"/>
</dbReference>
<feature type="chain" id="PRO_5047309245" evidence="1">
    <location>
        <begin position="18"/>
        <end position="197"/>
    </location>
</feature>
<evidence type="ECO:0000313" key="4">
    <source>
        <dbReference type="Proteomes" id="UP000245523"/>
    </source>
</evidence>
<proteinExistence type="predicted"/>
<dbReference type="RefSeq" id="WP_106198976.1">
    <property type="nucleotide sequence ID" value="NZ_JAXEIU010000044.1"/>
</dbReference>
<accession>A0ABX5LMY9</accession>
<dbReference type="Pfam" id="PF03886">
    <property type="entry name" value="ABC_trans_aux"/>
    <property type="match status" value="1"/>
</dbReference>
<sequence length="197" mass="21999">MKHFILTLSFLSLLALSACSTTSVQTRYYTLAADAQAKSSTATEFSLVVKKFSADPAYAHSNIVYRESPYDFMSYNNDLWATSPEYQITNVVAENIKQSGLFQKVEVRASAIPDYELSGFVSAIEEVDLDSSDRYARVALELTFRDVQKDSVLWKKSYDEKEALAGNEPREIAKAASKLVNRYTQEAIDAMSSAIAR</sequence>
<comment type="caution">
    <text evidence="3">The sequence shown here is derived from an EMBL/GenBank/DDBJ whole genome shotgun (WGS) entry which is preliminary data.</text>
</comment>
<dbReference type="Gene3D" id="3.40.50.10610">
    <property type="entry name" value="ABC-type transport auxiliary lipoprotein component"/>
    <property type="match status" value="1"/>
</dbReference>
<keyword evidence="4" id="KW-1185">Reference proteome</keyword>